<organism evidence="1 2">
    <name type="scientific">Streptomyces pini</name>
    <dbReference type="NCBI Taxonomy" id="1520580"/>
    <lineage>
        <taxon>Bacteria</taxon>
        <taxon>Bacillati</taxon>
        <taxon>Actinomycetota</taxon>
        <taxon>Actinomycetes</taxon>
        <taxon>Kitasatosporales</taxon>
        <taxon>Streptomycetaceae</taxon>
        <taxon>Streptomyces</taxon>
    </lineage>
</organism>
<evidence type="ECO:0000313" key="1">
    <source>
        <dbReference type="EMBL" id="SFK74333.1"/>
    </source>
</evidence>
<name>A0A1I4C0P2_9ACTN</name>
<gene>
    <name evidence="1" type="ORF">SAMN05192584_108203</name>
</gene>
<accession>A0A1I4C0P2</accession>
<dbReference type="EMBL" id="FOSG01000008">
    <property type="protein sequence ID" value="SFK74333.1"/>
    <property type="molecule type" value="Genomic_DNA"/>
</dbReference>
<protein>
    <submittedName>
        <fullName evidence="1">Uncharacterized protein</fullName>
    </submittedName>
</protein>
<keyword evidence="2" id="KW-1185">Reference proteome</keyword>
<evidence type="ECO:0000313" key="2">
    <source>
        <dbReference type="Proteomes" id="UP000198928"/>
    </source>
</evidence>
<dbReference type="Proteomes" id="UP000198928">
    <property type="component" value="Unassembled WGS sequence"/>
</dbReference>
<dbReference type="AlphaFoldDB" id="A0A1I4C0P2"/>
<proteinExistence type="predicted"/>
<reference evidence="2" key="1">
    <citation type="submission" date="2016-10" db="EMBL/GenBank/DDBJ databases">
        <authorList>
            <person name="Varghese N."/>
            <person name="Submissions S."/>
        </authorList>
    </citation>
    <scope>NUCLEOTIDE SEQUENCE [LARGE SCALE GENOMIC DNA]</scope>
    <source>
        <strain evidence="2">PL19</strain>
    </source>
</reference>
<sequence length="78" mass="8718">MTALRVNEVVALIYTPRDTANWWALYRARGPASRFTVVQATIPGDIVDVACDDLEHAEQLRDLLIEQGIPKTALKVIK</sequence>